<reference evidence="10 11" key="1">
    <citation type="submission" date="2021-03" db="EMBL/GenBank/DDBJ databases">
        <title>Haloterrigena longa sp. nov. and Haloterrigena limicola sp. nov., extremely halophilic archaea isolated from a salt lake.</title>
        <authorList>
            <person name="Henglin C."/>
        </authorList>
    </citation>
    <scope>NUCLEOTIDE SEQUENCE [LARGE SCALE GENOMIC DNA]</scope>
    <source>
        <strain evidence="10 11">KZCA68</strain>
    </source>
</reference>
<name>A0A8A2VL80_9EURY</name>
<dbReference type="PANTHER" id="PTHR43304">
    <property type="entry name" value="PHYTOCHROME-LIKE PROTEIN CPH1"/>
    <property type="match status" value="1"/>
</dbReference>
<sequence length="954" mass="105868">MALPDALEQAEQLANVGAWVLDARTDPYELELTDEVHRIHRIPLDAEIDLETAIDFYHPEDRPKIERALERAVEAGEAYDLELRIVLDDDGDGSHRWVRTIGDPVEADGDVVKIHGSFQDITDRKRRERELERYETIIQAIGDPVYTLDASGDFRFINDAIEPLTGYDPETMIGEPVSEFMRPSDLERAQELVRELRREDKPYETFEMALETADGDAIEAENHVALLPTEDGEFAGTAGVVRDISERKERERDLERTRDLLERTQRMARVGGWELQMEDDPSTAIWTDELYRLHDLPRDIEPDLETTLACYHPDDRPFVREQVETAVIEEVPYDYEARLRSDSGDVRWVHAMGEPIHDDGELETFRGSVQDITDRKRRELALESLHETARGLLDAETEATVAELVVETAAELLETEDVSVAVYLLDSGTNRFEPVAFTPAFAPRSDDPPSVAIGDSDSVLWTTYVTGTQTVVDDAAIGDGSALFGGDAPGGLLVPIGDHGVFVLVAPPATIDEEARQLFETLVATTETAFDRLESEATLRERDAELEARNRRLRRQIQITDIIRGIDRSLIGADGRAEIERTVPDQLVEADTVDFAWIGDLDAGGTQLEPRAWAGSDPEYLDALPFDLEADSSEPAVLTARSETPTLAANVVEGLQQESWRTTALDAGFQSALAVPLSFEEYSYGVLAVYSDEPDAFSDLEETVFAELGEGIANAINAAETQEALHAETLVELTLGLEGDDLLSRIASATGGTVTYEGLGTHSGSEPVLFFETSGVSADDVRDALEDLVSVTDARLIADSDDGCLFEATVTGETIASRLVRHGGSPRAITADGDRTEITVDVPTTTDVREFVEMLGDRYEGVELQSRRHVQRAMHTRQELVTSLFDDLTDRQLEVLRTAYLAGFFEWPRESTGEEIAEMLDVTQPTVNRHLRIGQQRLLSQLFATERLAPIEPS</sequence>
<dbReference type="Gene3D" id="2.10.70.100">
    <property type="match status" value="2"/>
</dbReference>
<keyword evidence="3" id="KW-0597">Phosphoprotein</keyword>
<evidence type="ECO:0000256" key="4">
    <source>
        <dbReference type="ARBA" id="ARBA00022679"/>
    </source>
</evidence>
<protein>
    <recommendedName>
        <fullName evidence="2">histidine kinase</fullName>
        <ecNumber evidence="2">2.7.13.3</ecNumber>
    </recommendedName>
</protein>
<comment type="catalytic activity">
    <reaction evidence="1">
        <text>ATP + protein L-histidine = ADP + protein N-phospho-L-histidine.</text>
        <dbReference type="EC" id="2.7.13.3"/>
    </reaction>
</comment>
<evidence type="ECO:0000256" key="1">
    <source>
        <dbReference type="ARBA" id="ARBA00000085"/>
    </source>
</evidence>
<dbReference type="InterPro" id="IPR001610">
    <property type="entry name" value="PAC"/>
</dbReference>
<evidence type="ECO:0000256" key="7">
    <source>
        <dbReference type="ARBA" id="ARBA00023163"/>
    </source>
</evidence>
<dbReference type="EMBL" id="CP071462">
    <property type="protein sequence ID" value="QSX01155.1"/>
    <property type="molecule type" value="Genomic_DNA"/>
</dbReference>
<dbReference type="InterPro" id="IPR029016">
    <property type="entry name" value="GAF-like_dom_sf"/>
</dbReference>
<keyword evidence="6" id="KW-0805">Transcription regulation</keyword>
<gene>
    <name evidence="10" type="ORF">J0X25_07255</name>
</gene>
<evidence type="ECO:0000256" key="6">
    <source>
        <dbReference type="ARBA" id="ARBA00023015"/>
    </source>
</evidence>
<evidence type="ECO:0000256" key="3">
    <source>
        <dbReference type="ARBA" id="ARBA00022553"/>
    </source>
</evidence>
<dbReference type="InterPro" id="IPR036388">
    <property type="entry name" value="WH-like_DNA-bd_sf"/>
</dbReference>
<dbReference type="EC" id="2.7.13.3" evidence="2"/>
<dbReference type="InterPro" id="IPR007050">
    <property type="entry name" value="HTH_bacterioopsin"/>
</dbReference>
<dbReference type="InterPro" id="IPR013767">
    <property type="entry name" value="PAS_fold"/>
</dbReference>
<dbReference type="GO" id="GO:0006355">
    <property type="term" value="P:regulation of DNA-templated transcription"/>
    <property type="evidence" value="ECO:0007669"/>
    <property type="project" value="InterPro"/>
</dbReference>
<dbReference type="SUPFAM" id="SSF55781">
    <property type="entry name" value="GAF domain-like"/>
    <property type="match status" value="2"/>
</dbReference>
<dbReference type="InterPro" id="IPR003018">
    <property type="entry name" value="GAF"/>
</dbReference>
<feature type="domain" description="PAC" evidence="9">
    <location>
        <begin position="204"/>
        <end position="256"/>
    </location>
</feature>
<evidence type="ECO:0000313" key="10">
    <source>
        <dbReference type="EMBL" id="QSX01155.1"/>
    </source>
</evidence>
<feature type="domain" description="PAS" evidence="8">
    <location>
        <begin position="130"/>
        <end position="200"/>
    </location>
</feature>
<organism evidence="10 11">
    <name type="scientific">Haloterrigena alkaliphila</name>
    <dbReference type="NCBI Taxonomy" id="2816475"/>
    <lineage>
        <taxon>Archaea</taxon>
        <taxon>Methanobacteriati</taxon>
        <taxon>Methanobacteriota</taxon>
        <taxon>Stenosarchaea group</taxon>
        <taxon>Halobacteria</taxon>
        <taxon>Halobacteriales</taxon>
        <taxon>Natrialbaceae</taxon>
        <taxon>Haloterrigena</taxon>
    </lineage>
</organism>
<dbReference type="SMART" id="SM00086">
    <property type="entry name" value="PAC"/>
    <property type="match status" value="3"/>
</dbReference>
<dbReference type="Gene3D" id="1.10.10.10">
    <property type="entry name" value="Winged helix-like DNA-binding domain superfamily/Winged helix DNA-binding domain"/>
    <property type="match status" value="1"/>
</dbReference>
<proteinExistence type="predicted"/>
<dbReference type="Pfam" id="PF13185">
    <property type="entry name" value="GAF_2"/>
    <property type="match status" value="1"/>
</dbReference>
<evidence type="ECO:0000259" key="9">
    <source>
        <dbReference type="PROSITE" id="PS50113"/>
    </source>
</evidence>
<feature type="domain" description="PAC" evidence="9">
    <location>
        <begin position="79"/>
        <end position="133"/>
    </location>
</feature>
<dbReference type="SMART" id="SM00091">
    <property type="entry name" value="PAS"/>
    <property type="match status" value="2"/>
</dbReference>
<dbReference type="InterPro" id="IPR035965">
    <property type="entry name" value="PAS-like_dom_sf"/>
</dbReference>
<dbReference type="PROSITE" id="PS50112">
    <property type="entry name" value="PAS"/>
    <property type="match status" value="1"/>
</dbReference>
<dbReference type="Pfam" id="PF04967">
    <property type="entry name" value="HTH_10"/>
    <property type="match status" value="1"/>
</dbReference>
<dbReference type="PANTHER" id="PTHR43304:SF1">
    <property type="entry name" value="PAC DOMAIN-CONTAINING PROTEIN"/>
    <property type="match status" value="1"/>
</dbReference>
<dbReference type="SUPFAM" id="SSF88659">
    <property type="entry name" value="Sigma3 and sigma4 domains of RNA polymerase sigma factors"/>
    <property type="match status" value="1"/>
</dbReference>
<keyword evidence="5" id="KW-0418">Kinase</keyword>
<dbReference type="Pfam" id="PF00989">
    <property type="entry name" value="PAS"/>
    <property type="match status" value="1"/>
</dbReference>
<dbReference type="InterPro" id="IPR031803">
    <property type="entry name" value="BAT_GAF/HTH-assoc"/>
</dbReference>
<dbReference type="GO" id="GO:0004673">
    <property type="term" value="F:protein histidine kinase activity"/>
    <property type="evidence" value="ECO:0007669"/>
    <property type="project" value="UniProtKB-EC"/>
</dbReference>
<dbReference type="Proteomes" id="UP000663203">
    <property type="component" value="Chromosome"/>
</dbReference>
<dbReference type="PROSITE" id="PS50113">
    <property type="entry name" value="PAC"/>
    <property type="match status" value="3"/>
</dbReference>
<keyword evidence="7" id="KW-0804">Transcription</keyword>
<dbReference type="CDD" id="cd00130">
    <property type="entry name" value="PAS"/>
    <property type="match status" value="3"/>
</dbReference>
<dbReference type="Gene3D" id="3.30.450.40">
    <property type="match status" value="2"/>
</dbReference>
<dbReference type="AlphaFoldDB" id="A0A8A2VL80"/>
<accession>A0A8A2VL80</accession>
<keyword evidence="11" id="KW-1185">Reference proteome</keyword>
<dbReference type="SMART" id="SM00065">
    <property type="entry name" value="GAF"/>
    <property type="match status" value="1"/>
</dbReference>
<dbReference type="NCBIfam" id="TIGR00229">
    <property type="entry name" value="sensory_box"/>
    <property type="match status" value="3"/>
</dbReference>
<evidence type="ECO:0000313" key="11">
    <source>
        <dbReference type="Proteomes" id="UP000663203"/>
    </source>
</evidence>
<dbReference type="SUPFAM" id="SSF55785">
    <property type="entry name" value="PYP-like sensor domain (PAS domain)"/>
    <property type="match status" value="3"/>
</dbReference>
<dbReference type="InterPro" id="IPR000700">
    <property type="entry name" value="PAS-assoc_C"/>
</dbReference>
<evidence type="ECO:0000256" key="5">
    <source>
        <dbReference type="ARBA" id="ARBA00022777"/>
    </source>
</evidence>
<dbReference type="InterPro" id="IPR052162">
    <property type="entry name" value="Sensor_kinase/Photoreceptor"/>
</dbReference>
<feature type="domain" description="PAC" evidence="9">
    <location>
        <begin position="333"/>
        <end position="384"/>
    </location>
</feature>
<evidence type="ECO:0000259" key="8">
    <source>
        <dbReference type="PROSITE" id="PS50112"/>
    </source>
</evidence>
<keyword evidence="4" id="KW-0808">Transferase</keyword>
<dbReference type="Pfam" id="PF15915">
    <property type="entry name" value="BAT"/>
    <property type="match status" value="1"/>
</dbReference>
<dbReference type="InterPro" id="IPR013655">
    <property type="entry name" value="PAS_fold_3"/>
</dbReference>
<dbReference type="Gene3D" id="3.30.450.20">
    <property type="entry name" value="PAS domain"/>
    <property type="match status" value="3"/>
</dbReference>
<evidence type="ECO:0000256" key="2">
    <source>
        <dbReference type="ARBA" id="ARBA00012438"/>
    </source>
</evidence>
<dbReference type="InterPro" id="IPR000014">
    <property type="entry name" value="PAS"/>
</dbReference>
<dbReference type="InterPro" id="IPR013324">
    <property type="entry name" value="RNA_pol_sigma_r3/r4-like"/>
</dbReference>
<dbReference type="Pfam" id="PF08447">
    <property type="entry name" value="PAS_3"/>
    <property type="match status" value="2"/>
</dbReference>